<accession>A0A6C0DAU9</accession>
<evidence type="ECO:0000313" key="1">
    <source>
        <dbReference type="EMBL" id="QHT12755.1"/>
    </source>
</evidence>
<sequence length="92" mass="11001">MKMHNSDYIQILNYYNEPIPRSRRLLQEEAEKILSLKLCRCIKKIDSYAKNEPKAIGICTKTIFNRKGLTRGKFKCKGKRYVNFNKTRKMRK</sequence>
<dbReference type="EMBL" id="MN739550">
    <property type="protein sequence ID" value="QHT12755.1"/>
    <property type="molecule type" value="Genomic_DNA"/>
</dbReference>
<dbReference type="AlphaFoldDB" id="A0A6C0DAU9"/>
<proteinExistence type="predicted"/>
<reference evidence="1" key="1">
    <citation type="journal article" date="2020" name="Nature">
        <title>Giant virus diversity and host interactions through global metagenomics.</title>
        <authorList>
            <person name="Schulz F."/>
            <person name="Roux S."/>
            <person name="Paez-Espino D."/>
            <person name="Jungbluth S."/>
            <person name="Walsh D.A."/>
            <person name="Denef V.J."/>
            <person name="McMahon K.D."/>
            <person name="Konstantinidis K.T."/>
            <person name="Eloe-Fadrosh E.A."/>
            <person name="Kyrpides N.C."/>
            <person name="Woyke T."/>
        </authorList>
    </citation>
    <scope>NUCLEOTIDE SEQUENCE</scope>
    <source>
        <strain evidence="1">GVMAG-M-3300023174-130</strain>
    </source>
</reference>
<protein>
    <submittedName>
        <fullName evidence="1">Uncharacterized protein</fullName>
    </submittedName>
</protein>
<name>A0A6C0DAU9_9ZZZZ</name>
<organism evidence="1">
    <name type="scientific">viral metagenome</name>
    <dbReference type="NCBI Taxonomy" id="1070528"/>
    <lineage>
        <taxon>unclassified sequences</taxon>
        <taxon>metagenomes</taxon>
        <taxon>organismal metagenomes</taxon>
    </lineage>
</organism>